<organism evidence="2 3">
    <name type="scientific">Aequorivita antarctica</name>
    <dbReference type="NCBI Taxonomy" id="153266"/>
    <lineage>
        <taxon>Bacteria</taxon>
        <taxon>Pseudomonadati</taxon>
        <taxon>Bacteroidota</taxon>
        <taxon>Flavobacteriia</taxon>
        <taxon>Flavobacteriales</taxon>
        <taxon>Flavobacteriaceae</taxon>
        <taxon>Aequorivita</taxon>
    </lineage>
</organism>
<dbReference type="Proteomes" id="UP000321497">
    <property type="component" value="Unassembled WGS sequence"/>
</dbReference>
<evidence type="ECO:0000256" key="1">
    <source>
        <dbReference type="SAM" id="Phobius"/>
    </source>
</evidence>
<evidence type="ECO:0000313" key="3">
    <source>
        <dbReference type="Proteomes" id="UP000321497"/>
    </source>
</evidence>
<dbReference type="AlphaFoldDB" id="A0A5C6Z3H8"/>
<proteinExistence type="predicted"/>
<keyword evidence="1" id="KW-1133">Transmembrane helix</keyword>
<name>A0A5C6Z3H8_9FLAO</name>
<feature type="transmembrane region" description="Helical" evidence="1">
    <location>
        <begin position="49"/>
        <end position="70"/>
    </location>
</feature>
<comment type="caution">
    <text evidence="2">The sequence shown here is derived from an EMBL/GenBank/DDBJ whole genome shotgun (WGS) entry which is preliminary data.</text>
</comment>
<protein>
    <submittedName>
        <fullName evidence="2">Uncharacterized protein</fullName>
    </submittedName>
</protein>
<evidence type="ECO:0000313" key="2">
    <source>
        <dbReference type="EMBL" id="TXD74735.1"/>
    </source>
</evidence>
<accession>A0A5C6Z3H8</accession>
<feature type="transmembrane region" description="Helical" evidence="1">
    <location>
        <begin position="82"/>
        <end position="99"/>
    </location>
</feature>
<keyword evidence="1" id="KW-0472">Membrane</keyword>
<reference evidence="2 3" key="1">
    <citation type="submission" date="2019-08" db="EMBL/GenBank/DDBJ databases">
        <title>Genome of Aequorivita antarctica SW49 (type strain).</title>
        <authorList>
            <person name="Bowman J.P."/>
        </authorList>
    </citation>
    <scope>NUCLEOTIDE SEQUENCE [LARGE SCALE GENOMIC DNA]</scope>
    <source>
        <strain evidence="2 3">SW49</strain>
    </source>
</reference>
<dbReference type="RefSeq" id="WP_111843040.1">
    <property type="nucleotide sequence ID" value="NZ_UEGI01000001.1"/>
</dbReference>
<sequence length="119" mass="13684">MENTFKSQATSRIEYAMRYNTKIKKQNCDNCNKNIEIPLNKIYAKESKLTYLSAGIIFLIGSVLVLIFWIKILSSSNTAMGLYAVALILLVPVWVYVIIKKQDRIRVSTFNHTYVSEDL</sequence>
<dbReference type="EMBL" id="VORT01000001">
    <property type="protein sequence ID" value="TXD74735.1"/>
    <property type="molecule type" value="Genomic_DNA"/>
</dbReference>
<keyword evidence="3" id="KW-1185">Reference proteome</keyword>
<gene>
    <name evidence="2" type="ORF">ESU54_00655</name>
</gene>
<keyword evidence="1" id="KW-0812">Transmembrane</keyword>
<dbReference type="OrthoDB" id="1179607at2"/>